<evidence type="ECO:0000256" key="4">
    <source>
        <dbReference type="ARBA" id="ARBA00022833"/>
    </source>
</evidence>
<keyword evidence="5" id="KW-0539">Nucleus</keyword>
<dbReference type="SUPFAM" id="SSF53098">
    <property type="entry name" value="Ribonuclease H-like"/>
    <property type="match status" value="1"/>
</dbReference>
<evidence type="ECO:0000256" key="5">
    <source>
        <dbReference type="ARBA" id="ARBA00023242"/>
    </source>
</evidence>
<gene>
    <name evidence="9" type="ORF">Pmani_000318</name>
</gene>
<evidence type="ECO:0000256" key="1">
    <source>
        <dbReference type="ARBA" id="ARBA00004123"/>
    </source>
</evidence>
<dbReference type="Pfam" id="PF05699">
    <property type="entry name" value="Dimer_Tnp_hAT"/>
    <property type="match status" value="1"/>
</dbReference>
<dbReference type="InterPro" id="IPR012337">
    <property type="entry name" value="RNaseH-like_sf"/>
</dbReference>
<evidence type="ECO:0000256" key="7">
    <source>
        <dbReference type="SAM" id="MobiDB-lite"/>
    </source>
</evidence>
<comment type="caution">
    <text evidence="9">The sequence shown here is derived from an EMBL/GenBank/DDBJ whole genome shotgun (WGS) entry which is preliminary data.</text>
</comment>
<dbReference type="GO" id="GO:0005634">
    <property type="term" value="C:nucleus"/>
    <property type="evidence" value="ECO:0007669"/>
    <property type="project" value="UniProtKB-SubCell"/>
</dbReference>
<keyword evidence="4" id="KW-0862">Zinc</keyword>
<accession>A0AAE1UT34</accession>
<dbReference type="AlphaFoldDB" id="A0AAE1UT34"/>
<keyword evidence="3" id="KW-0863">Zinc-finger</keyword>
<dbReference type="EMBL" id="JAWZYT010000023">
    <property type="protein sequence ID" value="KAK4329284.1"/>
    <property type="molecule type" value="Genomic_DNA"/>
</dbReference>
<sequence length="655" mass="74420">MGRHREFIGNQYFTYTKKTAECKLVGCGYIYAPKSGSDLHSKPLIDHLKRRHLEEYNKAIDEAEEKRARKRKLEESGHITNFFGKVGESSSSSKAPKLHNVEINSSKEDIQKLAVEAVTVNGLPLSVFEKSGISKMIAPIICKLGISLNRKAVRSLTMKAAEEKTIDVKAEFSQRMVCVKTDLCTRRGRHFIGVNFQAVINGNLRVINATVKEMTERATGTEIRAMLVASLQKLGIEEQQIYTLTTDNGSNVVKAGQIMRENTRYVDPEESYGSDEYDDEVDNLSEDEISRLNEVNETLNGIKTAAEGVISIRCAVHTLQLSVHDVISSNARIKKVLGAVRKVVNKTHTQNMRLVFKQNKKALLKSDCDTRWGSTYDMLESVVVSKSFLDQIGLTNESLLLLEDEWEIIKDLLHSLKPIYEATKTLQFRNLVAGQFLGEWMKCKVLLSKEATVTSLAVLQAMENREEALLNNGALLSAIYLDPRFQCLLKQPQKIVAQQHLYELWRRMIIVETEKETSNSKEMKDAVPSETDNKEHRLRAEKSASIDVIDQLLIASDKNNEEGGERVRTVRDDIRQAVKNFDNCKRVDRNEDIFKWWQYHPHQNLKRLAEVALALPVSQVSVERTFSGLRYILDELRLGLKEDIVESIMFLRCNT</sequence>
<dbReference type="GO" id="GO:0008270">
    <property type="term" value="F:zinc ion binding"/>
    <property type="evidence" value="ECO:0007669"/>
    <property type="project" value="UniProtKB-KW"/>
</dbReference>
<evidence type="ECO:0000259" key="8">
    <source>
        <dbReference type="Pfam" id="PF05699"/>
    </source>
</evidence>
<name>A0AAE1UT34_9EUCA</name>
<keyword evidence="2" id="KW-0479">Metal-binding</keyword>
<proteinExistence type="predicted"/>
<comment type="subcellular location">
    <subcellularLocation>
        <location evidence="1">Nucleus</location>
    </subcellularLocation>
</comment>
<evidence type="ECO:0000313" key="10">
    <source>
        <dbReference type="Proteomes" id="UP001292094"/>
    </source>
</evidence>
<keyword evidence="10" id="KW-1185">Reference proteome</keyword>
<dbReference type="GO" id="GO:0046983">
    <property type="term" value="F:protein dimerization activity"/>
    <property type="evidence" value="ECO:0007669"/>
    <property type="project" value="InterPro"/>
</dbReference>
<dbReference type="InterPro" id="IPR052035">
    <property type="entry name" value="ZnF_BED_domain_contain"/>
</dbReference>
<feature type="coiled-coil region" evidence="6">
    <location>
        <begin position="49"/>
        <end position="76"/>
    </location>
</feature>
<dbReference type="PANTHER" id="PTHR46481:SF10">
    <property type="entry name" value="ZINC FINGER BED DOMAIN-CONTAINING PROTEIN 39"/>
    <property type="match status" value="1"/>
</dbReference>
<dbReference type="PANTHER" id="PTHR46481">
    <property type="entry name" value="ZINC FINGER BED DOMAIN-CONTAINING PROTEIN 4"/>
    <property type="match status" value="1"/>
</dbReference>
<keyword evidence="6" id="KW-0175">Coiled coil</keyword>
<evidence type="ECO:0000256" key="6">
    <source>
        <dbReference type="SAM" id="Coils"/>
    </source>
</evidence>
<evidence type="ECO:0000256" key="2">
    <source>
        <dbReference type="ARBA" id="ARBA00022723"/>
    </source>
</evidence>
<protein>
    <recommendedName>
        <fullName evidence="8">HAT C-terminal dimerisation domain-containing protein</fullName>
    </recommendedName>
</protein>
<evidence type="ECO:0000313" key="9">
    <source>
        <dbReference type="EMBL" id="KAK4329284.1"/>
    </source>
</evidence>
<dbReference type="Proteomes" id="UP001292094">
    <property type="component" value="Unassembled WGS sequence"/>
</dbReference>
<organism evidence="9 10">
    <name type="scientific">Petrolisthes manimaculis</name>
    <dbReference type="NCBI Taxonomy" id="1843537"/>
    <lineage>
        <taxon>Eukaryota</taxon>
        <taxon>Metazoa</taxon>
        <taxon>Ecdysozoa</taxon>
        <taxon>Arthropoda</taxon>
        <taxon>Crustacea</taxon>
        <taxon>Multicrustacea</taxon>
        <taxon>Malacostraca</taxon>
        <taxon>Eumalacostraca</taxon>
        <taxon>Eucarida</taxon>
        <taxon>Decapoda</taxon>
        <taxon>Pleocyemata</taxon>
        <taxon>Anomura</taxon>
        <taxon>Galatheoidea</taxon>
        <taxon>Porcellanidae</taxon>
        <taxon>Petrolisthes</taxon>
    </lineage>
</organism>
<feature type="domain" description="HAT C-terminal dimerisation" evidence="8">
    <location>
        <begin position="585"/>
        <end position="652"/>
    </location>
</feature>
<dbReference type="InterPro" id="IPR008906">
    <property type="entry name" value="HATC_C_dom"/>
</dbReference>
<evidence type="ECO:0000256" key="3">
    <source>
        <dbReference type="ARBA" id="ARBA00022771"/>
    </source>
</evidence>
<reference evidence="9" key="1">
    <citation type="submission" date="2023-11" db="EMBL/GenBank/DDBJ databases">
        <title>Genome assemblies of two species of porcelain crab, Petrolisthes cinctipes and Petrolisthes manimaculis (Anomura: Porcellanidae).</title>
        <authorList>
            <person name="Angst P."/>
        </authorList>
    </citation>
    <scope>NUCLEOTIDE SEQUENCE</scope>
    <source>
        <strain evidence="9">PB745_02</strain>
        <tissue evidence="9">Gill</tissue>
    </source>
</reference>
<feature type="region of interest" description="Disordered" evidence="7">
    <location>
        <begin position="517"/>
        <end position="538"/>
    </location>
</feature>